<keyword evidence="1" id="KW-0732">Signal</keyword>
<dbReference type="InterPro" id="IPR013320">
    <property type="entry name" value="ConA-like_dom_sf"/>
</dbReference>
<protein>
    <submittedName>
        <fullName evidence="3">DUF1080 domain-containing protein</fullName>
    </submittedName>
</protein>
<dbReference type="InterPro" id="IPR010496">
    <property type="entry name" value="AL/BT2_dom"/>
</dbReference>
<feature type="domain" description="3-keto-alpha-glucoside-1,2-lyase/3-keto-2-hydroxy-glucal hydratase" evidence="2">
    <location>
        <begin position="21"/>
        <end position="216"/>
    </location>
</feature>
<dbReference type="EMBL" id="JAENIL010000009">
    <property type="protein sequence ID" value="MBK1876504.1"/>
    <property type="molecule type" value="Genomic_DNA"/>
</dbReference>
<evidence type="ECO:0000313" key="3">
    <source>
        <dbReference type="EMBL" id="MBK1876504.1"/>
    </source>
</evidence>
<accession>A0A934RZ51</accession>
<sequence length="218" mass="24349">MKLLFVLSLSLIASLAAKGNQWVDLFNGHTLEGWTEKTKEGSFRVEEGVIIGTARSGLGSTFLCSNKDYGDFELEFETKLVDNELNSGVQIRSKTLEPKKGEKYGAVYGPQVEVTGRNFVRNGSGNIYGQGWKTWLTPQESKKAHTFFKDGEWNHFRVVAKGDQITTWINGNEIITTTVPADRHETNPSGFIGLQIHGIKKGTGPFQVAWKNIRIREL</sequence>
<evidence type="ECO:0000313" key="4">
    <source>
        <dbReference type="Proteomes" id="UP000617628"/>
    </source>
</evidence>
<dbReference type="Gene3D" id="2.60.120.560">
    <property type="entry name" value="Exo-inulinase, domain 1"/>
    <property type="match status" value="1"/>
</dbReference>
<comment type="caution">
    <text evidence="3">The sequence shown here is derived from an EMBL/GenBank/DDBJ whole genome shotgun (WGS) entry which is preliminary data.</text>
</comment>
<reference evidence="3" key="1">
    <citation type="submission" date="2021-01" db="EMBL/GenBank/DDBJ databases">
        <title>Modified the classification status of verrucomicrobia.</title>
        <authorList>
            <person name="Feng X."/>
        </authorList>
    </citation>
    <scope>NUCLEOTIDE SEQUENCE</scope>
    <source>
        <strain evidence="3">KCTC 13126</strain>
    </source>
</reference>
<dbReference type="Pfam" id="PF06439">
    <property type="entry name" value="3keto-disac_hyd"/>
    <property type="match status" value="1"/>
</dbReference>
<dbReference type="RefSeq" id="WP_200354721.1">
    <property type="nucleotide sequence ID" value="NZ_JAENIL010000009.1"/>
</dbReference>
<gene>
    <name evidence="3" type="ORF">JIN87_06455</name>
</gene>
<feature type="signal peptide" evidence="1">
    <location>
        <begin position="1"/>
        <end position="19"/>
    </location>
</feature>
<feature type="chain" id="PRO_5038079429" evidence="1">
    <location>
        <begin position="20"/>
        <end position="218"/>
    </location>
</feature>
<dbReference type="AlphaFoldDB" id="A0A934RZ51"/>
<dbReference type="GO" id="GO:0016787">
    <property type="term" value="F:hydrolase activity"/>
    <property type="evidence" value="ECO:0007669"/>
    <property type="project" value="InterPro"/>
</dbReference>
<keyword evidence="4" id="KW-1185">Reference proteome</keyword>
<name>A0A934RZ51_9BACT</name>
<evidence type="ECO:0000256" key="1">
    <source>
        <dbReference type="SAM" id="SignalP"/>
    </source>
</evidence>
<organism evidence="3 4">
    <name type="scientific">Pelagicoccus mobilis</name>
    <dbReference type="NCBI Taxonomy" id="415221"/>
    <lineage>
        <taxon>Bacteria</taxon>
        <taxon>Pseudomonadati</taxon>
        <taxon>Verrucomicrobiota</taxon>
        <taxon>Opitutia</taxon>
        <taxon>Puniceicoccales</taxon>
        <taxon>Pelagicoccaceae</taxon>
        <taxon>Pelagicoccus</taxon>
    </lineage>
</organism>
<evidence type="ECO:0000259" key="2">
    <source>
        <dbReference type="Pfam" id="PF06439"/>
    </source>
</evidence>
<dbReference type="Proteomes" id="UP000617628">
    <property type="component" value="Unassembled WGS sequence"/>
</dbReference>
<dbReference type="SUPFAM" id="SSF49899">
    <property type="entry name" value="Concanavalin A-like lectins/glucanases"/>
    <property type="match status" value="1"/>
</dbReference>
<proteinExistence type="predicted"/>